<protein>
    <submittedName>
        <fullName evidence="1">Uncharacterized protein</fullName>
    </submittedName>
</protein>
<dbReference type="AlphaFoldDB" id="A0A1B6NS68"/>
<sequence length="51" mass="5546">MRCIYDKYAKIPAQINCSSCSNSSIKPNSFATNLSIASMPNKLSKNDGTEC</sequence>
<comment type="caution">
    <text evidence="1">The sequence shown here is derived from an EMBL/GenBank/DDBJ whole genome shotgun (WGS) entry which is preliminary data.</text>
</comment>
<name>A0A1B6NS68_9ZZZZ</name>
<accession>A0A1B6NS68</accession>
<gene>
    <name evidence="1" type="ORF">MGSAQ_002184</name>
</gene>
<proteinExistence type="predicted"/>
<dbReference type="EMBL" id="AYSL01001229">
    <property type="protein sequence ID" value="KTF06320.1"/>
    <property type="molecule type" value="Genomic_DNA"/>
</dbReference>
<reference evidence="1" key="1">
    <citation type="submission" date="2013-11" db="EMBL/GenBank/DDBJ databases">
        <title>Microbial diversity, functional groups and degradation webs in Northern and Southern Mediterranean and Red Sea marine crude oil polluted sites.</title>
        <authorList>
            <person name="Daffonchio D."/>
            <person name="Mapelli F."/>
            <person name="Ferrer M."/>
            <person name="Richter M."/>
            <person name="Cherif A."/>
            <person name="Malkawi H.I."/>
            <person name="Yakimov M.M."/>
            <person name="Abdel-Fattah Y.R."/>
            <person name="Blaghen M."/>
            <person name="Golyshin P.N."/>
            <person name="Kalogerakis N."/>
            <person name="Boon N."/>
            <person name="Magagnini M."/>
            <person name="Fava F."/>
        </authorList>
    </citation>
    <scope>NUCLEOTIDE SEQUENCE</scope>
</reference>
<evidence type="ECO:0000313" key="1">
    <source>
        <dbReference type="EMBL" id="KTF06320.1"/>
    </source>
</evidence>
<organism evidence="1">
    <name type="scientific">marine sediment metagenome</name>
    <dbReference type="NCBI Taxonomy" id="412755"/>
    <lineage>
        <taxon>unclassified sequences</taxon>
        <taxon>metagenomes</taxon>
        <taxon>ecological metagenomes</taxon>
    </lineage>
</organism>